<evidence type="ECO:0000313" key="1">
    <source>
        <dbReference type="EMBL" id="SHI69879.1"/>
    </source>
</evidence>
<organism evidence="1 2">
    <name type="scientific">Malonomonas rubra DSM 5091</name>
    <dbReference type="NCBI Taxonomy" id="1122189"/>
    <lineage>
        <taxon>Bacteria</taxon>
        <taxon>Pseudomonadati</taxon>
        <taxon>Thermodesulfobacteriota</taxon>
        <taxon>Desulfuromonadia</taxon>
        <taxon>Desulfuromonadales</taxon>
        <taxon>Geopsychrobacteraceae</taxon>
        <taxon>Malonomonas</taxon>
    </lineage>
</organism>
<protein>
    <submittedName>
        <fullName evidence="1">Uncharacterized protein</fullName>
    </submittedName>
</protein>
<reference evidence="1 2" key="1">
    <citation type="submission" date="2016-11" db="EMBL/GenBank/DDBJ databases">
        <authorList>
            <person name="Jaros S."/>
            <person name="Januszkiewicz K."/>
            <person name="Wedrychowicz H."/>
        </authorList>
    </citation>
    <scope>NUCLEOTIDE SEQUENCE [LARGE SCALE GENOMIC DNA]</scope>
    <source>
        <strain evidence="1 2">DSM 5091</strain>
    </source>
</reference>
<dbReference type="RefSeq" id="WP_072905432.1">
    <property type="nucleotide sequence ID" value="NZ_FQZT01000002.1"/>
</dbReference>
<keyword evidence="2" id="KW-1185">Reference proteome</keyword>
<dbReference type="EMBL" id="FQZT01000002">
    <property type="protein sequence ID" value="SHI69879.1"/>
    <property type="molecule type" value="Genomic_DNA"/>
</dbReference>
<proteinExistence type="predicted"/>
<dbReference type="OrthoDB" id="8899715at2"/>
<evidence type="ECO:0000313" key="2">
    <source>
        <dbReference type="Proteomes" id="UP000184171"/>
    </source>
</evidence>
<name>A0A1M6D9N9_MALRU</name>
<dbReference type="Proteomes" id="UP000184171">
    <property type="component" value="Unassembled WGS sequence"/>
</dbReference>
<gene>
    <name evidence="1" type="ORF">SAMN02745165_00595</name>
</gene>
<accession>A0A1M6D9N9</accession>
<dbReference type="AlphaFoldDB" id="A0A1M6D9N9"/>
<sequence length="141" mass="15712">MGFFDRIFASSKGYEPLDEESLAANRIEKIRDQLESLSKQVHKPLEVVPGEEGGYVFIGKPPKNFGIAWIEDNEVHSLKSLADKGAKPEDLKALSNKLREIYEANQDDTRYSAKIGGKDIVVTPSETMKNQVSDVIHKAAH</sequence>